<sequence>MWAVPLVGTGVGALIETTFDSADFPAAERFDRWRHLASRSLAPTDIGAEDPERFRATMRHIDLGAVQVAAMSYPSLHCRRTPRMIRRFDPEYLNVGLIVQGAQAITLADRTTLAGPGDLVLYDTSHAYAAEVIPQAPRAAETIVAQFPRSLLPERTFVEALGERVAGDRGAGALPAQFLAALVRDADHYAPADGPRLAAVFLDLMSIALTSGRDAGREAPTRDHETVLMLRIHAHIQQRLADQQLSPVTIAAAHCISVRHLHRLFENQGRTVAAWILHERLARCRRDLADPRLRTRPIHAIALRWGFPRAADFTRAFRRIHGVTPSEYRRSADDHLCAQSQGVVTEG</sequence>
<gene>
    <name evidence="5" type="ORF">GCM10023205_84830</name>
</gene>
<accession>A0ABP9IJ24</accession>
<dbReference type="Proteomes" id="UP001500466">
    <property type="component" value="Unassembled WGS sequence"/>
</dbReference>
<keyword evidence="1" id="KW-0805">Transcription regulation</keyword>
<keyword evidence="2" id="KW-0238">DNA-binding</keyword>
<keyword evidence="6" id="KW-1185">Reference proteome</keyword>
<dbReference type="InterPro" id="IPR020449">
    <property type="entry name" value="Tscrpt_reg_AraC-type_HTH"/>
</dbReference>
<dbReference type="SUPFAM" id="SSF46689">
    <property type="entry name" value="Homeodomain-like"/>
    <property type="match status" value="1"/>
</dbReference>
<organism evidence="5 6">
    <name type="scientific">Yinghuangia aomiensis</name>
    <dbReference type="NCBI Taxonomy" id="676205"/>
    <lineage>
        <taxon>Bacteria</taxon>
        <taxon>Bacillati</taxon>
        <taxon>Actinomycetota</taxon>
        <taxon>Actinomycetes</taxon>
        <taxon>Kitasatosporales</taxon>
        <taxon>Streptomycetaceae</taxon>
        <taxon>Yinghuangia</taxon>
    </lineage>
</organism>
<dbReference type="SMART" id="SM00342">
    <property type="entry name" value="HTH_ARAC"/>
    <property type="match status" value="1"/>
</dbReference>
<proteinExistence type="predicted"/>
<evidence type="ECO:0000259" key="4">
    <source>
        <dbReference type="PROSITE" id="PS01124"/>
    </source>
</evidence>
<reference evidence="6" key="1">
    <citation type="journal article" date="2019" name="Int. J. Syst. Evol. Microbiol.">
        <title>The Global Catalogue of Microorganisms (GCM) 10K type strain sequencing project: providing services to taxonomists for standard genome sequencing and annotation.</title>
        <authorList>
            <consortium name="The Broad Institute Genomics Platform"/>
            <consortium name="The Broad Institute Genome Sequencing Center for Infectious Disease"/>
            <person name="Wu L."/>
            <person name="Ma J."/>
        </authorList>
    </citation>
    <scope>NUCLEOTIDE SEQUENCE [LARGE SCALE GENOMIC DNA]</scope>
    <source>
        <strain evidence="6">JCM 17986</strain>
    </source>
</reference>
<keyword evidence="3" id="KW-0804">Transcription</keyword>
<dbReference type="PROSITE" id="PS01124">
    <property type="entry name" value="HTH_ARAC_FAMILY_2"/>
    <property type="match status" value="1"/>
</dbReference>
<dbReference type="PANTHER" id="PTHR46796:SF6">
    <property type="entry name" value="ARAC SUBFAMILY"/>
    <property type="match status" value="1"/>
</dbReference>
<dbReference type="PANTHER" id="PTHR46796">
    <property type="entry name" value="HTH-TYPE TRANSCRIPTIONAL ACTIVATOR RHAS-RELATED"/>
    <property type="match status" value="1"/>
</dbReference>
<comment type="caution">
    <text evidence="5">The sequence shown here is derived from an EMBL/GenBank/DDBJ whole genome shotgun (WGS) entry which is preliminary data.</text>
</comment>
<dbReference type="Gene3D" id="1.10.10.60">
    <property type="entry name" value="Homeodomain-like"/>
    <property type="match status" value="1"/>
</dbReference>
<protein>
    <submittedName>
        <fullName evidence="5">Helix-turn-helix domain-containing protein</fullName>
    </submittedName>
</protein>
<evidence type="ECO:0000256" key="2">
    <source>
        <dbReference type="ARBA" id="ARBA00023125"/>
    </source>
</evidence>
<dbReference type="InterPro" id="IPR009057">
    <property type="entry name" value="Homeodomain-like_sf"/>
</dbReference>
<dbReference type="InterPro" id="IPR050204">
    <property type="entry name" value="AraC_XylS_family_regulators"/>
</dbReference>
<feature type="domain" description="HTH araC/xylS-type" evidence="4">
    <location>
        <begin position="230"/>
        <end position="331"/>
    </location>
</feature>
<evidence type="ECO:0000313" key="6">
    <source>
        <dbReference type="Proteomes" id="UP001500466"/>
    </source>
</evidence>
<evidence type="ECO:0000313" key="5">
    <source>
        <dbReference type="EMBL" id="GAA4998057.1"/>
    </source>
</evidence>
<evidence type="ECO:0000256" key="1">
    <source>
        <dbReference type="ARBA" id="ARBA00023015"/>
    </source>
</evidence>
<evidence type="ECO:0000256" key="3">
    <source>
        <dbReference type="ARBA" id="ARBA00023163"/>
    </source>
</evidence>
<name>A0ABP9IJ24_9ACTN</name>
<dbReference type="InterPro" id="IPR018060">
    <property type="entry name" value="HTH_AraC"/>
</dbReference>
<dbReference type="EMBL" id="BAABHS010000077">
    <property type="protein sequence ID" value="GAA4998057.1"/>
    <property type="molecule type" value="Genomic_DNA"/>
</dbReference>
<dbReference type="InterPro" id="IPR035418">
    <property type="entry name" value="AraC-bd_2"/>
</dbReference>
<dbReference type="PRINTS" id="PR00032">
    <property type="entry name" value="HTHARAC"/>
</dbReference>
<dbReference type="Pfam" id="PF14525">
    <property type="entry name" value="AraC_binding_2"/>
    <property type="match status" value="1"/>
</dbReference>
<dbReference type="Pfam" id="PF12833">
    <property type="entry name" value="HTH_18"/>
    <property type="match status" value="1"/>
</dbReference>